<sequence length="177" mass="19317">MSAVDFYAHVAVAGEVLGAGLDAGPGAWEAALGATCLDVPGDGLLRRDYGLVEINFSPDRPGRHGQMRRGQMSCFGFGVKIQRLLYDQSPRTVPPPLLRTYGEFTPRVPFEQLRTAVLDLGRTIELDERGTSNDMYCYRVSASAARIHVVADPDPYGPGDPDPDGHQKGDVWSIDVW</sequence>
<gene>
    <name evidence="1" type="ORF">B1H20_09430</name>
</gene>
<dbReference type="RefSeq" id="WP_032792082.1">
    <property type="nucleotide sequence ID" value="NZ_CP020570.1"/>
</dbReference>
<dbReference type="AlphaFoldDB" id="A0A1V0U940"/>
<evidence type="ECO:0000313" key="1">
    <source>
        <dbReference type="EMBL" id="ARF61600.1"/>
    </source>
</evidence>
<reference evidence="1 2" key="1">
    <citation type="submission" date="2017-03" db="EMBL/GenBank/DDBJ databases">
        <title>Complete Genome Sequence of a natural compounds producer, Streptomyces violaceus S21.</title>
        <authorList>
            <person name="Zhong C."/>
            <person name="Zhao Z."/>
            <person name="Fu J."/>
            <person name="Zong G."/>
            <person name="Qin R."/>
            <person name="Cao G."/>
        </authorList>
    </citation>
    <scope>NUCLEOTIDE SEQUENCE [LARGE SCALE GENOMIC DNA]</scope>
    <source>
        <strain evidence="1 2">S21</strain>
    </source>
</reference>
<organism evidence="1 2">
    <name type="scientific">Streptomyces violaceoruber</name>
    <dbReference type="NCBI Taxonomy" id="1935"/>
    <lineage>
        <taxon>Bacteria</taxon>
        <taxon>Bacillati</taxon>
        <taxon>Actinomycetota</taxon>
        <taxon>Actinomycetes</taxon>
        <taxon>Kitasatosporales</taxon>
        <taxon>Streptomycetaceae</taxon>
        <taxon>Streptomyces</taxon>
        <taxon>Streptomyces violaceoruber group</taxon>
    </lineage>
</organism>
<protein>
    <submittedName>
        <fullName evidence="1">Uncharacterized protein</fullName>
    </submittedName>
</protein>
<dbReference type="EMBL" id="CP020570">
    <property type="protein sequence ID" value="ARF61600.1"/>
    <property type="molecule type" value="Genomic_DNA"/>
</dbReference>
<dbReference type="OrthoDB" id="4551551at2"/>
<evidence type="ECO:0000313" key="2">
    <source>
        <dbReference type="Proteomes" id="UP000192445"/>
    </source>
</evidence>
<proteinExistence type="predicted"/>
<accession>A0A1V0U940</accession>
<dbReference type="Proteomes" id="UP000192445">
    <property type="component" value="Chromosome"/>
</dbReference>
<name>A0A1V0U940_STRVN</name>
<dbReference type="KEGG" id="svu:B1H20_09430"/>